<name>A0A347ZW03_9CHLR</name>
<evidence type="ECO:0000313" key="7">
    <source>
        <dbReference type="EMBL" id="REG07180.1"/>
    </source>
</evidence>
<feature type="transmembrane region" description="Helical" evidence="6">
    <location>
        <begin position="356"/>
        <end position="377"/>
    </location>
</feature>
<feature type="transmembrane region" description="Helical" evidence="6">
    <location>
        <begin position="253"/>
        <end position="276"/>
    </location>
</feature>
<dbReference type="RefSeq" id="WP_116225655.1">
    <property type="nucleotide sequence ID" value="NZ_AP018437.1"/>
</dbReference>
<sequence>MNPNSPNSEDLDKVEKQNLEKKDTKFFSDTLKLVTGSGFVQVFRMLISPVLSRLFLPEYFGILQNYLSIAKPLGLISSLRYDRAVVLPKEDKFAANMLVLSLSLNVLTSSSLFILVDLYRVQVSNLLNSPELADFLWFIPLSVAALGIFEALKQWNSRERKYMRVSIAQVGSEVLGDGLTAGFGFAGFTSGTLMIIMQVIGQVFATLAFGYMVFREDLKFIRDSFDWKIIKQGIVEYKKLPLFNLWSNLINNAALYIPSILLSAYFSTTVAGYYAMGNNAIRLPVSIFGNSIGQVFYQRSAKAYHEGGNKPIMEGTLKYLSLISFFPMMLIAIIGRELFVVVFGNSWADAGSYSQILSLWVFLVFMTTPLSYIPNVYGKYEKFLLYQIINLITRVGSLVYGGMRGDVWLALWLFTLSGIVVYAAMLFWITGLTGVKAKQTFNYLLRGFTTSLPFLLIILAFKLWNPVPHVTIGSTGLPLDYVVLLLVSVVCALAYFYIYLLKNDSIKREVYRIIGIVRSGRSK</sequence>
<keyword evidence="4 6" id="KW-1133">Transmembrane helix</keyword>
<dbReference type="InterPro" id="IPR050833">
    <property type="entry name" value="Poly_Biosynth_Transport"/>
</dbReference>
<feature type="transmembrane region" description="Helical" evidence="6">
    <location>
        <begin position="319"/>
        <end position="344"/>
    </location>
</feature>
<dbReference type="Pfam" id="PF13440">
    <property type="entry name" value="Polysacc_synt_3"/>
    <property type="match status" value="1"/>
</dbReference>
<feature type="transmembrane region" description="Helical" evidence="6">
    <location>
        <begin position="193"/>
        <end position="214"/>
    </location>
</feature>
<dbReference type="EMBL" id="QUMS01000003">
    <property type="protein sequence ID" value="REG07180.1"/>
    <property type="molecule type" value="Genomic_DNA"/>
</dbReference>
<feature type="transmembrane region" description="Helical" evidence="6">
    <location>
        <begin position="481"/>
        <end position="501"/>
    </location>
</feature>
<reference evidence="7 8" key="1">
    <citation type="submission" date="2018-08" db="EMBL/GenBank/DDBJ databases">
        <title>Genomic Encyclopedia of Type Strains, Phase IV (KMG-IV): sequencing the most valuable type-strain genomes for metagenomic binning, comparative biology and taxonomic classification.</title>
        <authorList>
            <person name="Goeker M."/>
        </authorList>
    </citation>
    <scope>NUCLEOTIDE SEQUENCE [LARGE SCALE GENOMIC DNA]</scope>
    <source>
        <strain evidence="7 8">DSM 23923</strain>
    </source>
</reference>
<gene>
    <name evidence="7" type="ORF">DFR64_2384</name>
</gene>
<dbReference type="AlphaFoldDB" id="A0A347ZW03"/>
<dbReference type="OrthoDB" id="109075at2"/>
<feature type="transmembrane region" description="Helical" evidence="6">
    <location>
        <begin position="93"/>
        <end position="115"/>
    </location>
</feature>
<accession>A0A347ZW03</accession>
<evidence type="ECO:0000256" key="2">
    <source>
        <dbReference type="ARBA" id="ARBA00022475"/>
    </source>
</evidence>
<evidence type="ECO:0000256" key="6">
    <source>
        <dbReference type="SAM" id="Phobius"/>
    </source>
</evidence>
<evidence type="ECO:0000256" key="1">
    <source>
        <dbReference type="ARBA" id="ARBA00004651"/>
    </source>
</evidence>
<evidence type="ECO:0000256" key="3">
    <source>
        <dbReference type="ARBA" id="ARBA00022692"/>
    </source>
</evidence>
<comment type="subcellular location">
    <subcellularLocation>
        <location evidence="1">Cell membrane</location>
        <topology evidence="1">Multi-pass membrane protein</topology>
    </subcellularLocation>
</comment>
<keyword evidence="5 6" id="KW-0472">Membrane</keyword>
<keyword evidence="8" id="KW-1185">Reference proteome</keyword>
<organism evidence="7 8">
    <name type="scientific">Pelolinea submarina</name>
    <dbReference type="NCBI Taxonomy" id="913107"/>
    <lineage>
        <taxon>Bacteria</taxon>
        <taxon>Bacillati</taxon>
        <taxon>Chloroflexota</taxon>
        <taxon>Anaerolineae</taxon>
        <taxon>Anaerolineales</taxon>
        <taxon>Anaerolineaceae</taxon>
        <taxon>Pelolinea</taxon>
    </lineage>
</organism>
<feature type="transmembrane region" description="Helical" evidence="6">
    <location>
        <begin position="409"/>
        <end position="431"/>
    </location>
</feature>
<comment type="caution">
    <text evidence="7">The sequence shown here is derived from an EMBL/GenBank/DDBJ whole genome shotgun (WGS) entry which is preliminary data.</text>
</comment>
<keyword evidence="2" id="KW-1003">Cell membrane</keyword>
<dbReference type="Proteomes" id="UP000256388">
    <property type="component" value="Unassembled WGS sequence"/>
</dbReference>
<protein>
    <submittedName>
        <fullName evidence="7">O-antigen/teichoic acid export membrane protein</fullName>
    </submittedName>
</protein>
<evidence type="ECO:0000313" key="8">
    <source>
        <dbReference type="Proteomes" id="UP000256388"/>
    </source>
</evidence>
<evidence type="ECO:0000256" key="5">
    <source>
        <dbReference type="ARBA" id="ARBA00023136"/>
    </source>
</evidence>
<keyword evidence="3 6" id="KW-0812">Transmembrane</keyword>
<feature type="transmembrane region" description="Helical" evidence="6">
    <location>
        <begin position="443"/>
        <end position="461"/>
    </location>
</feature>
<dbReference type="PANTHER" id="PTHR30250:SF28">
    <property type="entry name" value="POLYSACCHARIDE BIOSYNTHESIS PROTEIN"/>
    <property type="match status" value="1"/>
</dbReference>
<proteinExistence type="predicted"/>
<dbReference type="PANTHER" id="PTHR30250">
    <property type="entry name" value="PST FAMILY PREDICTED COLANIC ACID TRANSPORTER"/>
    <property type="match status" value="1"/>
</dbReference>
<feature type="transmembrane region" description="Helical" evidence="6">
    <location>
        <begin position="135"/>
        <end position="152"/>
    </location>
</feature>
<dbReference type="GO" id="GO:0005886">
    <property type="term" value="C:plasma membrane"/>
    <property type="evidence" value="ECO:0007669"/>
    <property type="project" value="UniProtKB-SubCell"/>
</dbReference>
<evidence type="ECO:0000256" key="4">
    <source>
        <dbReference type="ARBA" id="ARBA00022989"/>
    </source>
</evidence>